<dbReference type="SUPFAM" id="SSF51905">
    <property type="entry name" value="FAD/NAD(P)-binding domain"/>
    <property type="match status" value="1"/>
</dbReference>
<dbReference type="PANTHER" id="PTHR10742:SF410">
    <property type="entry name" value="LYSINE-SPECIFIC HISTONE DEMETHYLASE 2"/>
    <property type="match status" value="1"/>
</dbReference>
<evidence type="ECO:0000256" key="1">
    <source>
        <dbReference type="ARBA" id="ARBA00004814"/>
    </source>
</evidence>
<dbReference type="SUPFAM" id="SSF54373">
    <property type="entry name" value="FAD-linked reductases, C-terminal domain"/>
    <property type="match status" value="1"/>
</dbReference>
<sequence length="451" mass="48336">MTMTRRNALATLMASLSGLLARPIAAGTEGRKIIVVGAGLAGLTAARELASRGADVTVIEARDHIGGRIWTSRLWPGLPMDMGASWIHGLDGNPMTRLAREAGATHVETSFDLALALDEKGAEIDISEAEDLAEKVLRAASRAAEKGDRDIPLKAAVEATKGWKSADARQRRLIMHMIHAQISNELGSSWAETSTWYHDGGEAYDGEDAIFPDGYDQIIAHLARGLTIRQSAPVRAVAPKGAGVVVTLAAGERLTADHVVITVPLGVLKAGHIEFAERLSRKRQAAIDTIGMGLLHKTWLLFDKVAWPDDVDWIEWVGPRPGFWSQWVSLARVKRAPVLLAFHGGDEARIMEALPDAAIMAEAHAALRAMFGNHFPAPKSAQISRWGQDRFALGAYSFATPGTTPKTRVALGGADWDGRLVFAGEACDPDYAGSAHAAVRSGLAAAKRLKV</sequence>
<feature type="domain" description="Amine oxidase" evidence="8">
    <location>
        <begin position="40"/>
        <end position="449"/>
    </location>
</feature>
<dbReference type="Pfam" id="PF01593">
    <property type="entry name" value="Amino_oxidase"/>
    <property type="match status" value="1"/>
</dbReference>
<evidence type="ECO:0000256" key="6">
    <source>
        <dbReference type="ARBA" id="ARBA00047321"/>
    </source>
</evidence>
<evidence type="ECO:0000256" key="4">
    <source>
        <dbReference type="ARBA" id="ARBA00017871"/>
    </source>
</evidence>
<dbReference type="InterPro" id="IPR050281">
    <property type="entry name" value="Flavin_monoamine_oxidase"/>
</dbReference>
<keyword evidence="10" id="KW-1185">Reference proteome</keyword>
<dbReference type="Gene3D" id="3.90.660.10">
    <property type="match status" value="1"/>
</dbReference>
<dbReference type="InterPro" id="IPR036188">
    <property type="entry name" value="FAD/NAD-bd_sf"/>
</dbReference>
<feature type="chain" id="PRO_5045373351" description="Tryptophan 2-monooxygenase" evidence="7">
    <location>
        <begin position="22"/>
        <end position="451"/>
    </location>
</feature>
<comment type="similarity">
    <text evidence="2">Belongs to the tryptophan 2-monooxygenase family.</text>
</comment>
<keyword evidence="9" id="KW-0560">Oxidoreductase</keyword>
<dbReference type="PRINTS" id="PR00420">
    <property type="entry name" value="RNGMNOXGNASE"/>
</dbReference>
<comment type="catalytic activity">
    <reaction evidence="6">
        <text>L-tryptophan + O2 = indole-3-acetamide + CO2 + H2O</text>
        <dbReference type="Rhea" id="RHEA:16165"/>
        <dbReference type="ChEBI" id="CHEBI:15377"/>
        <dbReference type="ChEBI" id="CHEBI:15379"/>
        <dbReference type="ChEBI" id="CHEBI:16031"/>
        <dbReference type="ChEBI" id="CHEBI:16526"/>
        <dbReference type="ChEBI" id="CHEBI:57912"/>
        <dbReference type="EC" id="1.13.12.3"/>
    </reaction>
</comment>
<evidence type="ECO:0000259" key="8">
    <source>
        <dbReference type="Pfam" id="PF01593"/>
    </source>
</evidence>
<gene>
    <name evidence="9" type="ORF">V6590_11115</name>
</gene>
<evidence type="ECO:0000256" key="5">
    <source>
        <dbReference type="ARBA" id="ARBA00023070"/>
    </source>
</evidence>
<evidence type="ECO:0000313" key="10">
    <source>
        <dbReference type="Proteomes" id="UP001431963"/>
    </source>
</evidence>
<dbReference type="Proteomes" id="UP001431963">
    <property type="component" value="Unassembled WGS sequence"/>
</dbReference>
<dbReference type="PANTHER" id="PTHR10742">
    <property type="entry name" value="FLAVIN MONOAMINE OXIDASE"/>
    <property type="match status" value="1"/>
</dbReference>
<comment type="caution">
    <text evidence="9">The sequence shown here is derived from an EMBL/GenBank/DDBJ whole genome shotgun (WGS) entry which is preliminary data.</text>
</comment>
<keyword evidence="5" id="KW-0073">Auxin biosynthesis</keyword>
<dbReference type="EMBL" id="JBALHR010000005">
    <property type="protein sequence ID" value="MEH7828703.1"/>
    <property type="molecule type" value="Genomic_DNA"/>
</dbReference>
<feature type="signal peptide" evidence="7">
    <location>
        <begin position="1"/>
        <end position="21"/>
    </location>
</feature>
<keyword evidence="7" id="KW-0732">Signal</keyword>
<accession>A0ABU8BVI7</accession>
<dbReference type="GO" id="GO:0016491">
    <property type="term" value="F:oxidoreductase activity"/>
    <property type="evidence" value="ECO:0007669"/>
    <property type="project" value="UniProtKB-KW"/>
</dbReference>
<dbReference type="InterPro" id="IPR002937">
    <property type="entry name" value="Amino_oxidase"/>
</dbReference>
<protein>
    <recommendedName>
        <fullName evidence="4">Tryptophan 2-monooxygenase</fullName>
        <ecNumber evidence="3">1.13.12.3</ecNumber>
    </recommendedName>
</protein>
<evidence type="ECO:0000256" key="2">
    <source>
        <dbReference type="ARBA" id="ARBA00005833"/>
    </source>
</evidence>
<evidence type="ECO:0000313" key="9">
    <source>
        <dbReference type="EMBL" id="MEH7828703.1"/>
    </source>
</evidence>
<proteinExistence type="inferred from homology"/>
<organism evidence="9 10">
    <name type="scientific">Gemmobacter denitrificans</name>
    <dbReference type="NCBI Taxonomy" id="3123040"/>
    <lineage>
        <taxon>Bacteria</taxon>
        <taxon>Pseudomonadati</taxon>
        <taxon>Pseudomonadota</taxon>
        <taxon>Alphaproteobacteria</taxon>
        <taxon>Rhodobacterales</taxon>
        <taxon>Paracoccaceae</taxon>
        <taxon>Gemmobacter</taxon>
    </lineage>
</organism>
<evidence type="ECO:0000256" key="7">
    <source>
        <dbReference type="SAM" id="SignalP"/>
    </source>
</evidence>
<reference evidence="9" key="1">
    <citation type="submission" date="2024-02" db="EMBL/GenBank/DDBJ databases">
        <title>Genome sequences of strain Gemmobacter sp. JM10B15.</title>
        <authorList>
            <person name="Zhang M."/>
        </authorList>
    </citation>
    <scope>NUCLEOTIDE SEQUENCE</scope>
    <source>
        <strain evidence="9">JM10B15</strain>
    </source>
</reference>
<evidence type="ECO:0000256" key="3">
    <source>
        <dbReference type="ARBA" id="ARBA00012535"/>
    </source>
</evidence>
<name>A0ABU8BVI7_9RHOB</name>
<dbReference type="EC" id="1.13.12.3" evidence="3"/>
<dbReference type="Gene3D" id="3.50.50.60">
    <property type="entry name" value="FAD/NAD(P)-binding domain"/>
    <property type="match status" value="1"/>
</dbReference>
<comment type="pathway">
    <text evidence="1">Plant hormone metabolism; auxin biosynthesis.</text>
</comment>
<dbReference type="RefSeq" id="WP_335422886.1">
    <property type="nucleotide sequence ID" value="NZ_JBALHR010000005.1"/>
</dbReference>